<proteinExistence type="predicted"/>
<evidence type="ECO:0000313" key="1">
    <source>
        <dbReference type="Proteomes" id="UP000095286"/>
    </source>
</evidence>
<dbReference type="WBParaSite" id="RSKR_0000669000.1">
    <property type="protein sequence ID" value="RSKR_0000669000.1"/>
    <property type="gene ID" value="RSKR_0000669000"/>
</dbReference>
<name>A0AC35U202_9BILA</name>
<reference evidence="2" key="1">
    <citation type="submission" date="2016-11" db="UniProtKB">
        <authorList>
            <consortium name="WormBaseParasite"/>
        </authorList>
    </citation>
    <scope>IDENTIFICATION</scope>
    <source>
        <strain evidence="2">KR3021</strain>
    </source>
</reference>
<accession>A0AC35U202</accession>
<organism evidence="1 2">
    <name type="scientific">Rhabditophanes sp. KR3021</name>
    <dbReference type="NCBI Taxonomy" id="114890"/>
    <lineage>
        <taxon>Eukaryota</taxon>
        <taxon>Metazoa</taxon>
        <taxon>Ecdysozoa</taxon>
        <taxon>Nematoda</taxon>
        <taxon>Chromadorea</taxon>
        <taxon>Rhabditida</taxon>
        <taxon>Tylenchina</taxon>
        <taxon>Panagrolaimomorpha</taxon>
        <taxon>Strongyloidoidea</taxon>
        <taxon>Alloionematidae</taxon>
        <taxon>Rhabditophanes</taxon>
    </lineage>
</organism>
<evidence type="ECO:0000313" key="2">
    <source>
        <dbReference type="WBParaSite" id="RSKR_0000669000.1"/>
    </source>
</evidence>
<protein>
    <submittedName>
        <fullName evidence="2">Thioredoxin domain-containing protein</fullName>
    </submittedName>
</protein>
<sequence length="1122" mass="125449">MFTSSEDEDEAVKVDKIQEDDYMSRLRVLHSQNSTPIPPKKEVPKKKIAVARKASRRVTPFQASHLEDSSSEDDEGVVKKKKVQDDDTSHLNVNSPISTPMRPKEALLKEVTPKIKILPQKKAPVRVTPFKSAESVESTTSEDEDMEENEMCEQKVLDSHKNTPMPQNKVTEKKVVPEKKVMPAKKAPKRTTALKSAELAVSANSEDEEKEGKIDKNEKDNELPGQRLLVKKKDTPLFQKKVIEKKVVPEKKVLPPKKTPRRVTPFRSSQLAESSSEDDEKLVEKEKFQNDDDTSEISVLNSPARTDMRLETTPLKEVVPKKKILAEKKAATRRSIIVPGLSSGGFVPTSKENTPSPSTSSTTIHVHETFRQEIVAANVSAPTIPAQRTTGSRTKASKIAVEEILPPAIPAQRTTVSRTQAPKVAVKELPARIINAQKTPALKVPTSIVTNEHLKQILEELTAIKDPHSATLLKLLKKIDLAKYDKSYTINLVEGTLNGCLRKTMAADNVINVKSYLKLLKLYLESPTFVKHLPGYVPASHPNMMRKKMEGERKDKKCAEKKSKNLISLSEETWKGVLEGEWMIAFHAPWCPACRDLKKSWNAFADWSRDLNVKVAEIDVTTNPGLSGRFLVTALPTIYHIKNGQFRQYVGPRDKSDLITFVEEKKWSALEPIPSYKNPDSPQMNVVAVFFKLSMAVRDLHQKLVEKHGLPAWVSYAIFGSVTLAVGCVLGFIIVLLIDLVFPTGGSTTAPTTTDKKAPKKVAEKKDKKDAIPTSDKEKKGETKKTKNRNRKHITESKLVPKVSTTAWPIVYSEHYNISCCGLEKLHLFDTKKWKRVIDRLISKGMLTLKDVVVPNEATKSDLMLIHTEEYLNGLESSSRIVSECLEIPPLRWFPHWLIDYVVLKAMRLQTGGTVTASFLALEKNWAINIGGGFHHASSERAGGFCVYADISLALKFLLDSNRIKSAMIVDLDAHQGNGHEHDFRKDNRVYIFDMFNSEIYPHDFAAKDSMDRHVSLKCGTEDNEYLKKLSKELSTSLGEFNADIIIFNAGTDTLIGDPLGLMNLTQNGIIQRDEIVFKLAAKAMTPILYLTSGGYTAESANVIADSIFNLYTKGYLKKALL</sequence>
<dbReference type="Proteomes" id="UP000095286">
    <property type="component" value="Unplaced"/>
</dbReference>